<evidence type="ECO:0000313" key="3">
    <source>
        <dbReference type="Proteomes" id="UP000504637"/>
    </source>
</evidence>
<proteinExistence type="predicted"/>
<dbReference type="InterPro" id="IPR036786">
    <property type="entry name" value="Ribosome_mat_SBDS_N_sf"/>
</dbReference>
<gene>
    <name evidence="4" type="ORF">K489DRAFT_413504</name>
</gene>
<dbReference type="InterPro" id="IPR039100">
    <property type="entry name" value="Sdo1/SBDS-like"/>
</dbReference>
<reference evidence="4" key="1">
    <citation type="submission" date="2020-01" db="EMBL/GenBank/DDBJ databases">
        <authorList>
            <consortium name="DOE Joint Genome Institute"/>
            <person name="Haridas S."/>
            <person name="Albert R."/>
            <person name="Binder M."/>
            <person name="Bloem J."/>
            <person name="Labutti K."/>
            <person name="Salamov A."/>
            <person name="Andreopoulos B."/>
            <person name="Baker S.E."/>
            <person name="Barry K."/>
            <person name="Bills G."/>
            <person name="Bluhm B.H."/>
            <person name="Cannon C."/>
            <person name="Castanera R."/>
            <person name="Culley D.E."/>
            <person name="Daum C."/>
            <person name="Ezra D."/>
            <person name="Gonzalez J.B."/>
            <person name="Henrissat B."/>
            <person name="Kuo A."/>
            <person name="Liang C."/>
            <person name="Lipzen A."/>
            <person name="Lutzoni F."/>
            <person name="Magnuson J."/>
            <person name="Mondo S."/>
            <person name="Nolan M."/>
            <person name="Ohm R."/>
            <person name="Pangilinan J."/>
            <person name="Park H.-J."/>
            <person name="Ramirez L."/>
            <person name="Alfaro M."/>
            <person name="Sun H."/>
            <person name="Tritt A."/>
            <person name="Yoshinaga Y."/>
            <person name="Zwiers L.-H."/>
            <person name="Turgeon B.G."/>
            <person name="Goodwin S.B."/>
            <person name="Spatafora J.W."/>
            <person name="Crous P.W."/>
            <person name="Grigoriev I.V."/>
        </authorList>
    </citation>
    <scope>NUCLEOTIDE SEQUENCE</scope>
    <source>
        <strain evidence="4">CBS 342.82</strain>
    </source>
</reference>
<feature type="domain" description="Ribosome maturation protein SDO1/SBDS N-terminal" evidence="2">
    <location>
        <begin position="6"/>
        <end position="97"/>
    </location>
</feature>
<accession>A0A6J3LVN3</accession>
<organism evidence="4">
    <name type="scientific">Dissoconium aciculare CBS 342.82</name>
    <dbReference type="NCBI Taxonomy" id="1314786"/>
    <lineage>
        <taxon>Eukaryota</taxon>
        <taxon>Fungi</taxon>
        <taxon>Dikarya</taxon>
        <taxon>Ascomycota</taxon>
        <taxon>Pezizomycotina</taxon>
        <taxon>Dothideomycetes</taxon>
        <taxon>Dothideomycetidae</taxon>
        <taxon>Mycosphaerellales</taxon>
        <taxon>Dissoconiaceae</taxon>
        <taxon>Dissoconium</taxon>
    </lineage>
</organism>
<dbReference type="Proteomes" id="UP000504637">
    <property type="component" value="Unplaced"/>
</dbReference>
<dbReference type="PANTHER" id="PTHR10927">
    <property type="entry name" value="RIBOSOME MATURATION PROTEIN SBDS"/>
    <property type="match status" value="1"/>
</dbReference>
<sequence>MRGNENQVKVHFKGEQDDFIVFVESAKAVQDWKKDKTIPLAQVVNGWKVFVTHKHGNQGILDTASKSSLENEFGTSKEDDVVAQIIEKGSINESENADRNGTRNISQGGTVNH</sequence>
<dbReference type="InterPro" id="IPR019783">
    <property type="entry name" value="SDO1/SBDS_N"/>
</dbReference>
<keyword evidence="3" id="KW-1185">Reference proteome</keyword>
<dbReference type="Pfam" id="PF01172">
    <property type="entry name" value="SBDS_N"/>
    <property type="match status" value="1"/>
</dbReference>
<dbReference type="RefSeq" id="XP_033455718.1">
    <property type="nucleotide sequence ID" value="XM_033608048.1"/>
</dbReference>
<dbReference type="GeneID" id="54365847"/>
<evidence type="ECO:0000256" key="1">
    <source>
        <dbReference type="SAM" id="MobiDB-lite"/>
    </source>
</evidence>
<feature type="region of interest" description="Disordered" evidence="1">
    <location>
        <begin position="88"/>
        <end position="113"/>
    </location>
</feature>
<evidence type="ECO:0000259" key="2">
    <source>
        <dbReference type="Pfam" id="PF01172"/>
    </source>
</evidence>
<protein>
    <submittedName>
        <fullName evidence="4">Shwachman-Bodian-diamond syndrome protein</fullName>
    </submittedName>
</protein>
<dbReference type="Gene3D" id="3.30.1250.10">
    <property type="entry name" value="Ribosome maturation protein SBDS, N-terminal domain"/>
    <property type="match status" value="1"/>
</dbReference>
<dbReference type="OrthoDB" id="2567806at2759"/>
<dbReference type="SUPFAM" id="SSF89895">
    <property type="entry name" value="FYSH domain"/>
    <property type="match status" value="1"/>
</dbReference>
<reference evidence="4" key="3">
    <citation type="submission" date="2025-08" db="UniProtKB">
        <authorList>
            <consortium name="RefSeq"/>
        </authorList>
    </citation>
    <scope>IDENTIFICATION</scope>
    <source>
        <strain evidence="4">CBS 342.82</strain>
    </source>
</reference>
<dbReference type="AlphaFoldDB" id="A0A6J3LVN3"/>
<name>A0A6J3LVN3_9PEZI</name>
<evidence type="ECO:0000313" key="4">
    <source>
        <dbReference type="RefSeq" id="XP_033455718.1"/>
    </source>
</evidence>
<dbReference type="PANTHER" id="PTHR10927:SF2">
    <property type="entry name" value="RESTRICTION OF TELOMERE CAPPING PROTEIN 3"/>
    <property type="match status" value="1"/>
</dbReference>
<reference evidence="4" key="2">
    <citation type="submission" date="2020-04" db="EMBL/GenBank/DDBJ databases">
        <authorList>
            <consortium name="NCBI Genome Project"/>
        </authorList>
    </citation>
    <scope>NUCLEOTIDE SEQUENCE</scope>
    <source>
        <strain evidence="4">CBS 342.82</strain>
    </source>
</reference>
<feature type="compositionally biased region" description="Polar residues" evidence="1">
    <location>
        <begin position="102"/>
        <end position="113"/>
    </location>
</feature>